<evidence type="ECO:0000313" key="3">
    <source>
        <dbReference type="RefSeq" id="XP_017979901.1"/>
    </source>
</evidence>
<keyword evidence="3" id="KW-0695">RNA-directed DNA polymerase</keyword>
<keyword evidence="3" id="KW-0808">Transferase</keyword>
<name>A0AB32WQ40_THECC</name>
<dbReference type="GO" id="GO:0003964">
    <property type="term" value="F:RNA-directed DNA polymerase activity"/>
    <property type="evidence" value="ECO:0007669"/>
    <property type="project" value="UniProtKB-KW"/>
</dbReference>
<proteinExistence type="predicted"/>
<dbReference type="Proteomes" id="UP000694886">
    <property type="component" value="Chromosome 7"/>
</dbReference>
<dbReference type="AlphaFoldDB" id="A0AB32WQ40"/>
<evidence type="ECO:0000259" key="1">
    <source>
        <dbReference type="Pfam" id="PF00078"/>
    </source>
</evidence>
<reference evidence="3" key="2">
    <citation type="submission" date="2025-08" db="UniProtKB">
        <authorList>
            <consortium name="RefSeq"/>
        </authorList>
    </citation>
    <scope>IDENTIFICATION</scope>
</reference>
<feature type="domain" description="Reverse transcriptase" evidence="1">
    <location>
        <begin position="38"/>
        <end position="168"/>
    </location>
</feature>
<dbReference type="PANTHER" id="PTHR24559">
    <property type="entry name" value="TRANSPOSON TY3-I GAG-POL POLYPROTEIN"/>
    <property type="match status" value="1"/>
</dbReference>
<dbReference type="Gramene" id="Tc07v2_t014510.1">
    <property type="protein sequence ID" value="Tc07v2_p014510.1"/>
    <property type="gene ID" value="Tc07v2_g014510"/>
</dbReference>
<dbReference type="InterPro" id="IPR053134">
    <property type="entry name" value="RNA-dir_DNA_polymerase"/>
</dbReference>
<gene>
    <name evidence="3" type="primary">LOC108662818</name>
</gene>
<dbReference type="InterPro" id="IPR043502">
    <property type="entry name" value="DNA/RNA_pol_sf"/>
</dbReference>
<protein>
    <submittedName>
        <fullName evidence="3">RNA-directed DNA polymerase homolog</fullName>
    </submittedName>
</protein>
<dbReference type="SUPFAM" id="SSF56672">
    <property type="entry name" value="DNA/RNA polymerases"/>
    <property type="match status" value="1"/>
</dbReference>
<dbReference type="RefSeq" id="XP_017979901.1">
    <property type="nucleotide sequence ID" value="XM_018124412.1"/>
</dbReference>
<dbReference type="InterPro" id="IPR043128">
    <property type="entry name" value="Rev_trsase/Diguanyl_cyclase"/>
</dbReference>
<dbReference type="InterPro" id="IPR000477">
    <property type="entry name" value="RT_dom"/>
</dbReference>
<organism evidence="2 3">
    <name type="scientific">Theobroma cacao</name>
    <name type="common">Cacao</name>
    <name type="synonym">Cocoa</name>
    <dbReference type="NCBI Taxonomy" id="3641"/>
    <lineage>
        <taxon>Eukaryota</taxon>
        <taxon>Viridiplantae</taxon>
        <taxon>Streptophyta</taxon>
        <taxon>Embryophyta</taxon>
        <taxon>Tracheophyta</taxon>
        <taxon>Spermatophyta</taxon>
        <taxon>Magnoliopsida</taxon>
        <taxon>eudicotyledons</taxon>
        <taxon>Gunneridae</taxon>
        <taxon>Pentapetalae</taxon>
        <taxon>rosids</taxon>
        <taxon>malvids</taxon>
        <taxon>Malvales</taxon>
        <taxon>Malvaceae</taxon>
        <taxon>Byttnerioideae</taxon>
        <taxon>Theobroma</taxon>
    </lineage>
</organism>
<evidence type="ECO:0000313" key="2">
    <source>
        <dbReference type="Proteomes" id="UP000694886"/>
    </source>
</evidence>
<dbReference type="Pfam" id="PF00078">
    <property type="entry name" value="RVT_1"/>
    <property type="match status" value="1"/>
</dbReference>
<sequence>MVPLKLAELRKQLDELIQAEFIRPSKTPFITQVLFQKKQDRFLRLCVDYWALNKVTVKNNYPIPLITDLFDQLSGVKYFCKLDLRSGYHLLSVAKEDEPKTTYVTRYGAFEILVIPFGLTNALTTFCTLMNQVFHDYLDKFMGIYLDDIVVYNSTLKEHQGHLQQVYQGHGLNQLVSRNHNCSKTAAVL</sequence>
<dbReference type="GeneID" id="108662818"/>
<dbReference type="KEGG" id="tcc:108662818"/>
<dbReference type="PANTHER" id="PTHR24559:SF436">
    <property type="entry name" value="RNA-DIRECTED DNA POLYMERASE HOMOLOG"/>
    <property type="match status" value="1"/>
</dbReference>
<accession>A0AB32WQ40</accession>
<dbReference type="Gene3D" id="3.10.10.10">
    <property type="entry name" value="HIV Type 1 Reverse Transcriptase, subunit A, domain 1"/>
    <property type="match status" value="1"/>
</dbReference>
<dbReference type="Gene3D" id="3.30.70.270">
    <property type="match status" value="1"/>
</dbReference>
<dbReference type="CDD" id="cd01647">
    <property type="entry name" value="RT_LTR"/>
    <property type="match status" value="1"/>
</dbReference>
<reference evidence="2" key="1">
    <citation type="journal article" date="1997" name="Nucleic Acids Res.">
        <title>tRNAscan-SE: a program for improved detection of transfer RNA genes in genomic sequence.</title>
        <authorList>
            <person name="Lowe T.M."/>
            <person name="Eddy S.R."/>
        </authorList>
    </citation>
    <scope>NUCLEOTIDE SEQUENCE [LARGE SCALE GENOMIC DNA]</scope>
    <source>
        <strain evidence="2">r\B97-61/B2</strain>
    </source>
</reference>
<keyword evidence="3" id="KW-0548">Nucleotidyltransferase</keyword>